<keyword evidence="2 4" id="KW-0040">ANK repeat</keyword>
<dbReference type="Proteomes" id="UP001059041">
    <property type="component" value="Linkage Group LG3"/>
</dbReference>
<evidence type="ECO:0000256" key="2">
    <source>
        <dbReference type="ARBA" id="ARBA00023043"/>
    </source>
</evidence>
<feature type="repeat" description="ANK" evidence="4">
    <location>
        <begin position="197"/>
        <end position="229"/>
    </location>
</feature>
<evidence type="ECO:0000313" key="6">
    <source>
        <dbReference type="Proteomes" id="UP001059041"/>
    </source>
</evidence>
<dbReference type="SUPFAM" id="SSF48403">
    <property type="entry name" value="Ankyrin repeat"/>
    <property type="match status" value="1"/>
</dbReference>
<protein>
    <submittedName>
        <fullName evidence="5">Ankyrin repeat domain-containing protein SOWAHA-like</fullName>
    </submittedName>
</protein>
<dbReference type="PANTHER" id="PTHR14491">
    <property type="entry name" value="SOSONDOWAH, ISOFORM G"/>
    <property type="match status" value="1"/>
</dbReference>
<dbReference type="SMART" id="SM00248">
    <property type="entry name" value="ANK"/>
    <property type="match status" value="2"/>
</dbReference>
<dbReference type="InterPro" id="IPR036770">
    <property type="entry name" value="Ankyrin_rpt-contain_sf"/>
</dbReference>
<evidence type="ECO:0000256" key="1">
    <source>
        <dbReference type="ARBA" id="ARBA00022737"/>
    </source>
</evidence>
<dbReference type="AlphaFoldDB" id="A0A9W8C9T5"/>
<evidence type="ECO:0000256" key="4">
    <source>
        <dbReference type="PROSITE-ProRule" id="PRU00023"/>
    </source>
</evidence>
<gene>
    <name evidence="5" type="ORF">IRJ41_009170</name>
</gene>
<comment type="similarity">
    <text evidence="3">Belongs to the SOWAH family.</text>
</comment>
<dbReference type="PANTHER" id="PTHR14491:SF9">
    <property type="entry name" value="ANKYRIN REPEAT DOMAIN-CONTAINING PROTEIN SOWAHB-LIKE"/>
    <property type="match status" value="1"/>
</dbReference>
<reference evidence="5" key="1">
    <citation type="submission" date="2021-02" db="EMBL/GenBank/DDBJ databases">
        <title>Comparative genomics reveals that relaxation of natural selection precedes convergent phenotypic evolution of cavefish.</title>
        <authorList>
            <person name="Peng Z."/>
        </authorList>
    </citation>
    <scope>NUCLEOTIDE SEQUENCE</scope>
    <source>
        <tissue evidence="5">Muscle</tissue>
    </source>
</reference>
<dbReference type="InterPro" id="IPR002110">
    <property type="entry name" value="Ankyrin_rpt"/>
</dbReference>
<dbReference type="EMBL" id="JAFHDT010000003">
    <property type="protein sequence ID" value="KAI7811664.1"/>
    <property type="molecule type" value="Genomic_DNA"/>
</dbReference>
<accession>A0A9W8C9T5</accession>
<name>A0A9W8C9T5_TRIRA</name>
<keyword evidence="6" id="KW-1185">Reference proteome</keyword>
<dbReference type="PROSITE" id="PS50297">
    <property type="entry name" value="ANK_REP_REGION"/>
    <property type="match status" value="2"/>
</dbReference>
<dbReference type="Pfam" id="PF12796">
    <property type="entry name" value="Ank_2"/>
    <property type="match status" value="1"/>
</dbReference>
<dbReference type="Gene3D" id="1.25.40.20">
    <property type="entry name" value="Ankyrin repeat-containing domain"/>
    <property type="match status" value="1"/>
</dbReference>
<proteinExistence type="inferred from homology"/>
<evidence type="ECO:0000313" key="5">
    <source>
        <dbReference type="EMBL" id="KAI7811664.1"/>
    </source>
</evidence>
<organism evidence="5 6">
    <name type="scientific">Triplophysa rosa</name>
    <name type="common">Cave loach</name>
    <dbReference type="NCBI Taxonomy" id="992332"/>
    <lineage>
        <taxon>Eukaryota</taxon>
        <taxon>Metazoa</taxon>
        <taxon>Chordata</taxon>
        <taxon>Craniata</taxon>
        <taxon>Vertebrata</taxon>
        <taxon>Euteleostomi</taxon>
        <taxon>Actinopterygii</taxon>
        <taxon>Neopterygii</taxon>
        <taxon>Teleostei</taxon>
        <taxon>Ostariophysi</taxon>
        <taxon>Cypriniformes</taxon>
        <taxon>Nemacheilidae</taxon>
        <taxon>Triplophysa</taxon>
    </lineage>
</organism>
<comment type="caution">
    <text evidence="5">The sequence shown here is derived from an EMBL/GenBank/DDBJ whole genome shotgun (WGS) entry which is preliminary data.</text>
</comment>
<dbReference type="PROSITE" id="PS50088">
    <property type="entry name" value="ANK_REPEAT"/>
    <property type="match status" value="2"/>
</dbReference>
<keyword evidence="1" id="KW-0677">Repeat</keyword>
<sequence>MSHSTGSTRELQYVITPSPVCIHVSVRAEARLRDISQHQSPEQFVFINHLAVSTSSGGNKHVPEMSIVTSSRRIWESQTKVTQTPRLHLSAPFDLQTLSSIVFLHALPLTRGRRSQRGKATEISARNLLLSSSSLSFLIQDDLLRMKFSSQHSLFHRIQMDPMEKEWLRCAALGKAPALHMLLQQDNTLVSRKDFVTEFTALHWAAKQGCVEMADMMARSGADVNQRAGYTPLHLASLHGHGNIIQLLINNYIDNAKVNIRDYHGKMAAHYWNGTMDIFNKHGSHSACRWSGGRRGQCYAQLSALLSRSHGNINVEMCAHSPLTRTSQTPTP</sequence>
<feature type="repeat" description="ANK" evidence="4">
    <location>
        <begin position="228"/>
        <end position="260"/>
    </location>
</feature>
<evidence type="ECO:0000256" key="3">
    <source>
        <dbReference type="ARBA" id="ARBA00038122"/>
    </source>
</evidence>